<name>A0ABQ3QV96_9ACTN</name>
<dbReference type="EMBL" id="BNDY01000017">
    <property type="protein sequence ID" value="GHI41195.1"/>
    <property type="molecule type" value="Genomic_DNA"/>
</dbReference>
<proteinExistence type="predicted"/>
<comment type="caution">
    <text evidence="1">The sequence shown here is derived from an EMBL/GenBank/DDBJ whole genome shotgun (WGS) entry which is preliminary data.</text>
</comment>
<evidence type="ECO:0000313" key="2">
    <source>
        <dbReference type="Proteomes" id="UP001050808"/>
    </source>
</evidence>
<keyword evidence="2" id="KW-1185">Reference proteome</keyword>
<sequence>MNTATGHIQILTPALAQIPSSRLGWVDEAGAAPGLRERPESEAMPFKRATLSSSWRLITRQDWRGDAAGSASGRALRTGIS</sequence>
<accession>A0ABQ3QV96</accession>
<reference evidence="1" key="1">
    <citation type="submission" date="2024-05" db="EMBL/GenBank/DDBJ databases">
        <title>Whole genome shotgun sequence of Streptomyces violascens NBRC 12920.</title>
        <authorList>
            <person name="Komaki H."/>
            <person name="Tamura T."/>
        </authorList>
    </citation>
    <scope>NUCLEOTIDE SEQUENCE</scope>
    <source>
        <strain evidence="1">NBRC 12920</strain>
    </source>
</reference>
<protein>
    <recommendedName>
        <fullName evidence="3">Transposase</fullName>
    </recommendedName>
</protein>
<evidence type="ECO:0008006" key="3">
    <source>
        <dbReference type="Google" id="ProtNLM"/>
    </source>
</evidence>
<gene>
    <name evidence="1" type="ORF">Sviol_56030</name>
</gene>
<evidence type="ECO:0000313" key="1">
    <source>
        <dbReference type="EMBL" id="GHI41195.1"/>
    </source>
</evidence>
<dbReference type="Proteomes" id="UP001050808">
    <property type="component" value="Unassembled WGS sequence"/>
</dbReference>
<organism evidence="1 2">
    <name type="scientific">Streptomyces violascens</name>
    <dbReference type="NCBI Taxonomy" id="67381"/>
    <lineage>
        <taxon>Bacteria</taxon>
        <taxon>Bacillati</taxon>
        <taxon>Actinomycetota</taxon>
        <taxon>Actinomycetes</taxon>
        <taxon>Kitasatosporales</taxon>
        <taxon>Streptomycetaceae</taxon>
        <taxon>Streptomyces</taxon>
    </lineage>
</organism>